<sequence>MEHNSLIDIFETCILEKSPVCSIDSVGRFLKKLVSKSELKSTEKIRNIFRKINALFLNAKKRKEMSYSSQIKFLKFCFNVLSISDMTDFLTEGLSAKKIDEINKKMYSKSDCNKLFNLIEDVDFDEVDHASSSSHNIVNEEIFHDGDSAMSEIFEKPASIIVDEDNINFEDQYFEKINDSKSNDITPIVETYQRRDQEKLQVMTSKVPISSQNSGMMVKIEVTDLRDIRNVRDSDRWRKVAKKAIFISKNEEDPKFKKVNECLKLAIADLVKKNDVTKITRKNNIQ</sequence>
<dbReference type="InParanoid" id="A0A482XIN5"/>
<evidence type="ECO:0000313" key="2">
    <source>
        <dbReference type="Proteomes" id="UP000291343"/>
    </source>
</evidence>
<organism evidence="1 2">
    <name type="scientific">Laodelphax striatellus</name>
    <name type="common">Small brown planthopper</name>
    <name type="synonym">Delphax striatella</name>
    <dbReference type="NCBI Taxonomy" id="195883"/>
    <lineage>
        <taxon>Eukaryota</taxon>
        <taxon>Metazoa</taxon>
        <taxon>Ecdysozoa</taxon>
        <taxon>Arthropoda</taxon>
        <taxon>Hexapoda</taxon>
        <taxon>Insecta</taxon>
        <taxon>Pterygota</taxon>
        <taxon>Neoptera</taxon>
        <taxon>Paraneoptera</taxon>
        <taxon>Hemiptera</taxon>
        <taxon>Auchenorrhyncha</taxon>
        <taxon>Fulgoroidea</taxon>
        <taxon>Delphacidae</taxon>
        <taxon>Criomorphinae</taxon>
        <taxon>Laodelphax</taxon>
    </lineage>
</organism>
<keyword evidence="2" id="KW-1185">Reference proteome</keyword>
<comment type="caution">
    <text evidence="1">The sequence shown here is derived from an EMBL/GenBank/DDBJ whole genome shotgun (WGS) entry which is preliminary data.</text>
</comment>
<protein>
    <submittedName>
        <fullName evidence="1">Uncharacterized protein</fullName>
    </submittedName>
</protein>
<reference evidence="1 2" key="1">
    <citation type="journal article" date="2017" name="Gigascience">
        <title>Genome sequence of the small brown planthopper, Laodelphax striatellus.</title>
        <authorList>
            <person name="Zhu J."/>
            <person name="Jiang F."/>
            <person name="Wang X."/>
            <person name="Yang P."/>
            <person name="Bao Y."/>
            <person name="Zhao W."/>
            <person name="Wang W."/>
            <person name="Lu H."/>
            <person name="Wang Q."/>
            <person name="Cui N."/>
            <person name="Li J."/>
            <person name="Chen X."/>
            <person name="Luo L."/>
            <person name="Yu J."/>
            <person name="Kang L."/>
            <person name="Cui F."/>
        </authorList>
    </citation>
    <scope>NUCLEOTIDE SEQUENCE [LARGE SCALE GENOMIC DNA]</scope>
    <source>
        <strain evidence="1">Lst14</strain>
    </source>
</reference>
<gene>
    <name evidence="1" type="ORF">LSTR_LSTR005736</name>
</gene>
<dbReference type="Proteomes" id="UP000291343">
    <property type="component" value="Unassembled WGS sequence"/>
</dbReference>
<evidence type="ECO:0000313" key="1">
    <source>
        <dbReference type="EMBL" id="RZF45534.1"/>
    </source>
</evidence>
<dbReference type="AlphaFoldDB" id="A0A482XIN5"/>
<proteinExistence type="predicted"/>
<dbReference type="EMBL" id="QKKF02008850">
    <property type="protein sequence ID" value="RZF45534.1"/>
    <property type="molecule type" value="Genomic_DNA"/>
</dbReference>
<accession>A0A482XIN5</accession>
<name>A0A482XIN5_LAOST</name>